<dbReference type="InterPro" id="IPR051553">
    <property type="entry name" value="Ran_GTPase-activating"/>
</dbReference>
<proteinExistence type="predicted"/>
<dbReference type="InterPro" id="IPR000408">
    <property type="entry name" value="Reg_chr_condens"/>
</dbReference>
<protein>
    <submittedName>
        <fullName evidence="3">Regulator of chromosome condensation</fullName>
    </submittedName>
</protein>
<dbReference type="PROSITE" id="PS50097">
    <property type="entry name" value="BTB"/>
    <property type="match status" value="1"/>
</dbReference>
<accession>A0AAV8ABV0</accession>
<feature type="domain" description="BTB" evidence="2">
    <location>
        <begin position="515"/>
        <end position="593"/>
    </location>
</feature>
<feature type="repeat" description="RCC1" evidence="1">
    <location>
        <begin position="137"/>
        <end position="195"/>
    </location>
</feature>
<name>A0AAV8ABV0_9EUKA</name>
<dbReference type="Gene3D" id="2.130.10.30">
    <property type="entry name" value="Regulator of chromosome condensation 1/beta-lactamase-inhibitor protein II"/>
    <property type="match status" value="2"/>
</dbReference>
<evidence type="ECO:0000256" key="1">
    <source>
        <dbReference type="PROSITE-ProRule" id="PRU00235"/>
    </source>
</evidence>
<dbReference type="InterPro" id="IPR000210">
    <property type="entry name" value="BTB/POZ_dom"/>
</dbReference>
<dbReference type="InterPro" id="IPR009091">
    <property type="entry name" value="RCC1/BLIP-II"/>
</dbReference>
<dbReference type="AlphaFoldDB" id="A0AAV8ABV0"/>
<evidence type="ECO:0000313" key="4">
    <source>
        <dbReference type="Proteomes" id="UP001146793"/>
    </source>
</evidence>
<reference evidence="3" key="1">
    <citation type="submission" date="2022-08" db="EMBL/GenBank/DDBJ databases">
        <title>Novel sulphate-reducing endosymbionts in the free-living metamonad Anaeramoeba.</title>
        <authorList>
            <person name="Jerlstrom-Hultqvist J."/>
            <person name="Cepicka I."/>
            <person name="Gallot-Lavallee L."/>
            <person name="Salas-Leiva D."/>
            <person name="Curtis B.A."/>
            <person name="Zahonova K."/>
            <person name="Pipaliya S."/>
            <person name="Dacks J."/>
            <person name="Roger A.J."/>
        </authorList>
    </citation>
    <scope>NUCLEOTIDE SEQUENCE</scope>
    <source>
        <strain evidence="3">Busselton2</strain>
    </source>
</reference>
<dbReference type="Gene3D" id="3.30.710.10">
    <property type="entry name" value="Potassium Channel Kv1.1, Chain A"/>
    <property type="match status" value="1"/>
</dbReference>
<dbReference type="PANTHER" id="PTHR45982:SF1">
    <property type="entry name" value="REGULATOR OF CHROMOSOME CONDENSATION"/>
    <property type="match status" value="1"/>
</dbReference>
<dbReference type="PROSITE" id="PS50012">
    <property type="entry name" value="RCC1_3"/>
    <property type="match status" value="1"/>
</dbReference>
<dbReference type="Proteomes" id="UP001146793">
    <property type="component" value="Unassembled WGS sequence"/>
</dbReference>
<dbReference type="InterPro" id="IPR011333">
    <property type="entry name" value="SKP1/BTB/POZ_sf"/>
</dbReference>
<dbReference type="SUPFAM" id="SSF54695">
    <property type="entry name" value="POZ domain"/>
    <property type="match status" value="1"/>
</dbReference>
<comment type="caution">
    <text evidence="3">The sequence shown here is derived from an EMBL/GenBank/DDBJ whole genome shotgun (WGS) entry which is preliminary data.</text>
</comment>
<evidence type="ECO:0000259" key="2">
    <source>
        <dbReference type="PROSITE" id="PS50097"/>
    </source>
</evidence>
<dbReference type="Pfam" id="PF00651">
    <property type="entry name" value="BTB"/>
    <property type="match status" value="1"/>
</dbReference>
<sequence>MSCRENGHFHFSHSRSEIYLMSNKQKINCFISGDNEDNFTMLETSEEKIFELTPLPFPVKDLCCGYQSLCYVTNATLDEKFQQENKSQTALGDGSLLIHGLHSTAKKNTRRSERYNLGKVSQIGSGNSHFIIRTEDNRIYGYGSCLEGQLGIGESKAKLTSYSFQPIEITFFKEQGLDVKKIYCSSSQSYFLCTNNQLYYCGQSYHDKKTSYNYNPILLEENVLKCWAGCAAARIFFTKTNDQELHARAMGSYCHFQLGTGEKKNVYVSVTCPNINKNDVVDISMGSSFSNMILRQNSTNKVYGVGTRNSGIDLPSGTFAENWTEISQLNKQRIVQIKSGYNHTLARSKNVGEFWVWGWGMIGELMEEYIDFTKPKKIILDKFKPLMNVKINCGTKTNFIYSKKSKNYDLLHDLLRIFENNELTDLAVVEGINVHKIFVENRLKCKSEKIKKILGQYNKNILKEFFQSIYTGKLFLKDLQLMNQILQQFNIKDFSVLSNSLKGDLKKLSKDEESKDFAILITGEEENENQDEENLEKIRIHKFMLQARSNLFREMFSLIKQEIYQIKDYSGKSIESINILIKYFYTNSIKLTADDNPELIIEELKNAQEYYQLHKHSNLNNLLSKIIIKKK</sequence>
<dbReference type="CDD" id="cd18186">
    <property type="entry name" value="BTB_POZ_ZBTB_KLHL-like"/>
    <property type="match status" value="1"/>
</dbReference>
<evidence type="ECO:0000313" key="3">
    <source>
        <dbReference type="EMBL" id="KAJ3451039.1"/>
    </source>
</evidence>
<organism evidence="3 4">
    <name type="scientific">Anaeramoeba flamelloides</name>
    <dbReference type="NCBI Taxonomy" id="1746091"/>
    <lineage>
        <taxon>Eukaryota</taxon>
        <taxon>Metamonada</taxon>
        <taxon>Anaeramoebidae</taxon>
        <taxon>Anaeramoeba</taxon>
    </lineage>
</organism>
<dbReference type="SUPFAM" id="SSF50985">
    <property type="entry name" value="RCC1/BLIP-II"/>
    <property type="match status" value="2"/>
</dbReference>
<gene>
    <name evidence="3" type="ORF">M0812_07236</name>
</gene>
<dbReference type="PANTHER" id="PTHR45982">
    <property type="entry name" value="REGULATOR OF CHROMOSOME CONDENSATION"/>
    <property type="match status" value="1"/>
</dbReference>
<dbReference type="EMBL" id="JANTQA010000012">
    <property type="protein sequence ID" value="KAJ3451039.1"/>
    <property type="molecule type" value="Genomic_DNA"/>
</dbReference>